<feature type="transmembrane region" description="Helical" evidence="1">
    <location>
        <begin position="33"/>
        <end position="54"/>
    </location>
</feature>
<feature type="non-terminal residue" evidence="2">
    <location>
        <position position="77"/>
    </location>
</feature>
<comment type="caution">
    <text evidence="2">The sequence shown here is derived from an EMBL/GenBank/DDBJ whole genome shotgun (WGS) entry which is preliminary data.</text>
</comment>
<evidence type="ECO:0000256" key="1">
    <source>
        <dbReference type="SAM" id="Phobius"/>
    </source>
</evidence>
<name>A0AAW8ATD4_KLEPN</name>
<dbReference type="EMBL" id="JAUUIA010001517">
    <property type="protein sequence ID" value="MDP0971991.1"/>
    <property type="molecule type" value="Genomic_DNA"/>
</dbReference>
<keyword evidence="1" id="KW-0472">Membrane</keyword>
<accession>A0AAW8ATD4</accession>
<protein>
    <submittedName>
        <fullName evidence="2">Uncharacterized protein</fullName>
    </submittedName>
</protein>
<dbReference type="AlphaFoldDB" id="A0AAW8ATD4"/>
<feature type="non-terminal residue" evidence="2">
    <location>
        <position position="1"/>
    </location>
</feature>
<evidence type="ECO:0000313" key="2">
    <source>
        <dbReference type="EMBL" id="MDP0971991.1"/>
    </source>
</evidence>
<keyword evidence="1" id="KW-1133">Transmembrane helix</keyword>
<reference evidence="2" key="1">
    <citation type="submission" date="2023-07" db="EMBL/GenBank/DDBJ databases">
        <authorList>
            <person name="Peng Z."/>
        </authorList>
    </citation>
    <scope>NUCLEOTIDE SEQUENCE</scope>
    <source>
        <strain evidence="2">KP219</strain>
    </source>
</reference>
<organism evidence="2 3">
    <name type="scientific">Klebsiella pneumoniae</name>
    <dbReference type="NCBI Taxonomy" id="573"/>
    <lineage>
        <taxon>Bacteria</taxon>
        <taxon>Pseudomonadati</taxon>
        <taxon>Pseudomonadota</taxon>
        <taxon>Gammaproteobacteria</taxon>
        <taxon>Enterobacterales</taxon>
        <taxon>Enterobacteriaceae</taxon>
        <taxon>Klebsiella/Raoultella group</taxon>
        <taxon>Klebsiella</taxon>
        <taxon>Klebsiella pneumoniae complex</taxon>
    </lineage>
</organism>
<dbReference type="RefSeq" id="WP_305202925.1">
    <property type="nucleotide sequence ID" value="NZ_JAUUIA010001517.1"/>
</dbReference>
<gene>
    <name evidence="2" type="ORF">Q6294_34225</name>
</gene>
<evidence type="ECO:0000313" key="3">
    <source>
        <dbReference type="Proteomes" id="UP001244490"/>
    </source>
</evidence>
<dbReference type="Proteomes" id="UP001244490">
    <property type="component" value="Unassembled WGS sequence"/>
</dbReference>
<sequence length="77" mass="8523">ICHGGGRTSGESLRLMSCDADKSALRQILWARWSAGFCIFRVYLSITTFIIRFVGKLKGEEEIAASLEIKDGRSGNK</sequence>
<proteinExistence type="predicted"/>
<keyword evidence="1" id="KW-0812">Transmembrane</keyword>